<sequence>MAYYINKLSLAAQLMISGSMIYIWAGAMAQHQFVSDTDFGYHKTNLLTFEINDPLNSLAMLRVLQNRLKETAGTSNIALSSWRPFDVSSSVMTVQHARQQAEDQFIAINTFSADRNFPQVWGLETLAGEENAAIESQDPAMLHAVVTRAFVNAMGQSSYDEVMNNTFYIDSNGSKKALRVLRVVDNIYLGERTTLPQPIMIFIKDNVEKYGSVRYPNLRQRDSIISLLKDYGLSDGQIRCVDDLHSRHFEKILIISNVLRLVAVLSLLLMLASAVIIGISEAARLNKTLKIMESVGGSVYTGIAFFLQQNLAPMLISFAASFGIGFGFLHHWLRRYDVVTGLTYTYALAALLLLALVVAAVMVLALLASGARFSTAGRRRAGGPWI</sequence>
<evidence type="ECO:0008006" key="3">
    <source>
        <dbReference type="Google" id="ProtNLM"/>
    </source>
</evidence>
<proteinExistence type="predicted"/>
<organism evidence="2">
    <name type="scientific">Acerihabitans sp. KWT182</name>
    <dbReference type="NCBI Taxonomy" id="3157919"/>
    <lineage>
        <taxon>Bacteria</taxon>
        <taxon>Pseudomonadati</taxon>
        <taxon>Pseudomonadota</taxon>
        <taxon>Gammaproteobacteria</taxon>
        <taxon>Enterobacterales</taxon>
        <taxon>Pectobacteriaceae</taxon>
        <taxon>Acerihabitans</taxon>
    </lineage>
</organism>
<dbReference type="AlphaFoldDB" id="A0AAU7QBF2"/>
<reference evidence="2" key="1">
    <citation type="submission" date="2024-06" db="EMBL/GenBank/DDBJ databases">
        <authorList>
            <person name="Coelho C."/>
            <person name="Bento M."/>
            <person name="Garcia E."/>
            <person name="Camelo A."/>
            <person name="Brandao I."/>
            <person name="Espirito Santo C."/>
            <person name="Trovao J."/>
            <person name="Verissimo A."/>
            <person name="Costa J."/>
            <person name="Tiago I."/>
        </authorList>
    </citation>
    <scope>NUCLEOTIDE SEQUENCE</scope>
    <source>
        <strain evidence="2">KWT182</strain>
    </source>
</reference>
<keyword evidence="1" id="KW-1133">Transmembrane helix</keyword>
<feature type="transmembrane region" description="Helical" evidence="1">
    <location>
        <begin position="314"/>
        <end position="333"/>
    </location>
</feature>
<feature type="transmembrane region" description="Helical" evidence="1">
    <location>
        <begin position="258"/>
        <end position="279"/>
    </location>
</feature>
<accession>A0AAU7QBF2</accession>
<protein>
    <recommendedName>
        <fullName evidence="3">ABC transporter permease</fullName>
    </recommendedName>
</protein>
<feature type="transmembrane region" description="Helical" evidence="1">
    <location>
        <begin position="345"/>
        <end position="368"/>
    </location>
</feature>
<keyword evidence="1" id="KW-0812">Transmembrane</keyword>
<name>A0AAU7QBF2_9GAMM</name>
<gene>
    <name evidence="2" type="ORF">ABK905_03005</name>
</gene>
<evidence type="ECO:0000256" key="1">
    <source>
        <dbReference type="SAM" id="Phobius"/>
    </source>
</evidence>
<dbReference type="EMBL" id="CP157947">
    <property type="protein sequence ID" value="XBS70258.1"/>
    <property type="molecule type" value="Genomic_DNA"/>
</dbReference>
<evidence type="ECO:0000313" key="2">
    <source>
        <dbReference type="EMBL" id="XBS70258.1"/>
    </source>
</evidence>
<keyword evidence="1" id="KW-0472">Membrane</keyword>